<evidence type="ECO:0000313" key="2">
    <source>
        <dbReference type="EMBL" id="MEM5550396.1"/>
    </source>
</evidence>
<dbReference type="InterPro" id="IPR037407">
    <property type="entry name" value="MLP_fam"/>
</dbReference>
<protein>
    <submittedName>
        <fullName evidence="2">MbtH family protein</fullName>
    </submittedName>
</protein>
<feature type="domain" description="MbtH-like" evidence="1">
    <location>
        <begin position="1"/>
        <end position="51"/>
    </location>
</feature>
<gene>
    <name evidence="2" type="ORF">WNY63_06610</name>
</gene>
<dbReference type="InterPro" id="IPR038020">
    <property type="entry name" value="MbtH-like_sf"/>
</dbReference>
<evidence type="ECO:0000259" key="1">
    <source>
        <dbReference type="SMART" id="SM00923"/>
    </source>
</evidence>
<dbReference type="EMBL" id="JBBMQU010000008">
    <property type="protein sequence ID" value="MEM5550396.1"/>
    <property type="molecule type" value="Genomic_DNA"/>
</dbReference>
<dbReference type="InterPro" id="IPR005153">
    <property type="entry name" value="MbtH-like_dom"/>
</dbReference>
<accession>A0ABU9U032</accession>
<reference evidence="2 3" key="1">
    <citation type="submission" date="2024-03" db="EMBL/GenBank/DDBJ databases">
        <title>Community enrichment and isolation of bacterial strains for fucoidan degradation.</title>
        <authorList>
            <person name="Sichert A."/>
        </authorList>
    </citation>
    <scope>NUCLEOTIDE SEQUENCE [LARGE SCALE GENOMIC DNA]</scope>
    <source>
        <strain evidence="2 3">AS81</strain>
    </source>
</reference>
<evidence type="ECO:0000313" key="3">
    <source>
        <dbReference type="Proteomes" id="UP001388366"/>
    </source>
</evidence>
<name>A0ABU9U032_9GAMM</name>
<dbReference type="Gene3D" id="3.90.820.10">
    <property type="entry name" value="Structural Genomics, Unknown Function 30-nov-00 1gh9 Mol_id"/>
    <property type="match status" value="1"/>
</dbReference>
<dbReference type="PANTHER" id="PTHR38444:SF1">
    <property type="entry name" value="ENTEROBACTIN BIOSYNTHESIS PROTEIN YBDZ"/>
    <property type="match status" value="1"/>
</dbReference>
<dbReference type="SMART" id="SM00923">
    <property type="entry name" value="MbtH"/>
    <property type="match status" value="1"/>
</dbReference>
<dbReference type="Pfam" id="PF03621">
    <property type="entry name" value="MbtH"/>
    <property type="match status" value="1"/>
</dbReference>
<keyword evidence="3" id="KW-1185">Reference proteome</keyword>
<organism evidence="2 3">
    <name type="scientific">Pseudoalteromonas neustonica</name>
    <dbReference type="NCBI Taxonomy" id="1840331"/>
    <lineage>
        <taxon>Bacteria</taxon>
        <taxon>Pseudomonadati</taxon>
        <taxon>Pseudomonadota</taxon>
        <taxon>Gammaproteobacteria</taxon>
        <taxon>Alteromonadales</taxon>
        <taxon>Pseudoalteromonadaceae</taxon>
        <taxon>Pseudoalteromonas</taxon>
    </lineage>
</organism>
<dbReference type="PANTHER" id="PTHR38444">
    <property type="entry name" value="ENTEROBACTIN BIOSYNTHESIS PROTEIN YBDZ"/>
    <property type="match status" value="1"/>
</dbReference>
<sequence length="76" mass="8685">MSFDNEDGVFKVLINHEEQYSLWPAYKTVPGGWSDVGIEGNKTLCLDYINQHWTDMRPLSLRQAMAEQAAQSHDEA</sequence>
<comment type="caution">
    <text evidence="2">The sequence shown here is derived from an EMBL/GenBank/DDBJ whole genome shotgun (WGS) entry which is preliminary data.</text>
</comment>
<dbReference type="Proteomes" id="UP001388366">
    <property type="component" value="Unassembled WGS sequence"/>
</dbReference>
<proteinExistence type="predicted"/>
<dbReference type="SUPFAM" id="SSF160582">
    <property type="entry name" value="MbtH-like"/>
    <property type="match status" value="1"/>
</dbReference>